<evidence type="ECO:0008006" key="3">
    <source>
        <dbReference type="Google" id="ProtNLM"/>
    </source>
</evidence>
<dbReference type="EMBL" id="BMZB01000002">
    <property type="protein sequence ID" value="GGZ33237.1"/>
    <property type="molecule type" value="Genomic_DNA"/>
</dbReference>
<comment type="caution">
    <text evidence="1">The sequence shown here is derived from an EMBL/GenBank/DDBJ whole genome shotgun (WGS) entry which is preliminary data.</text>
</comment>
<reference evidence="1" key="1">
    <citation type="journal article" date="2014" name="Int. J. Syst. Evol. Microbiol.">
        <title>Complete genome sequence of Corynebacterium casei LMG S-19264T (=DSM 44701T), isolated from a smear-ripened cheese.</title>
        <authorList>
            <consortium name="US DOE Joint Genome Institute (JGI-PGF)"/>
            <person name="Walter F."/>
            <person name="Albersmeier A."/>
            <person name="Kalinowski J."/>
            <person name="Ruckert C."/>
        </authorList>
    </citation>
    <scope>NUCLEOTIDE SEQUENCE</scope>
    <source>
        <strain evidence="1">KCTC 32296</strain>
    </source>
</reference>
<sequence length="330" mass="37222">MNVGGHDLPVTRNDGGDVTNYLCCPSAAYIDYAIDELRHFSAKPWLKGLLRGLIECARPLMTASRLDRQVQPNNGLVATNLFPDLSQADIAQATRALTALYPSHSLIWRSVNDQSMAQLKARFEAAGYHAFPSRQIYLFDARAVAPKVSRDEARDIKLLARGDYNWTQGPWRPQDFDRMADLYRQLYLDKYTWLNPVYTPVFLEQGHATRTLDLHALRNHDGRIDGVVGFIDHGDSMAAPVVGYDTELPAERGLYRRLMGIAMTRARERRLLYNMSAGAAGFKRNRGGTPALEYLMVYNRHLGLGPRLAAYLVRSILNTIGVPILKRFEL</sequence>
<evidence type="ECO:0000313" key="2">
    <source>
        <dbReference type="Proteomes" id="UP000662572"/>
    </source>
</evidence>
<dbReference type="InterPro" id="IPR016181">
    <property type="entry name" value="Acyl_CoA_acyltransferase"/>
</dbReference>
<gene>
    <name evidence="1" type="ORF">GCM10011273_19420</name>
</gene>
<keyword evidence="2" id="KW-1185">Reference proteome</keyword>
<evidence type="ECO:0000313" key="1">
    <source>
        <dbReference type="EMBL" id="GGZ33237.1"/>
    </source>
</evidence>
<dbReference type="SUPFAM" id="SSF55729">
    <property type="entry name" value="Acyl-CoA N-acyltransferases (Nat)"/>
    <property type="match status" value="1"/>
</dbReference>
<dbReference type="Proteomes" id="UP000662572">
    <property type="component" value="Unassembled WGS sequence"/>
</dbReference>
<reference evidence="1" key="2">
    <citation type="submission" date="2020-09" db="EMBL/GenBank/DDBJ databases">
        <authorList>
            <person name="Sun Q."/>
            <person name="Kim S."/>
        </authorList>
    </citation>
    <scope>NUCLEOTIDE SEQUENCE</scope>
    <source>
        <strain evidence="1">KCTC 32296</strain>
    </source>
</reference>
<accession>A0A918Q619</accession>
<protein>
    <recommendedName>
        <fullName evidence="3">Acetyltransferase (GNAT) domain-containing protein</fullName>
    </recommendedName>
</protein>
<name>A0A918Q619_9CAUL</name>
<proteinExistence type="predicted"/>
<organism evidence="1 2">
    <name type="scientific">Asticcacaulis endophyticus</name>
    <dbReference type="NCBI Taxonomy" id="1395890"/>
    <lineage>
        <taxon>Bacteria</taxon>
        <taxon>Pseudomonadati</taxon>
        <taxon>Pseudomonadota</taxon>
        <taxon>Alphaproteobacteria</taxon>
        <taxon>Caulobacterales</taxon>
        <taxon>Caulobacteraceae</taxon>
        <taxon>Asticcacaulis</taxon>
    </lineage>
</organism>
<dbReference type="AlphaFoldDB" id="A0A918Q619"/>